<evidence type="ECO:0000313" key="2">
    <source>
        <dbReference type="Proteomes" id="UP001153331"/>
    </source>
</evidence>
<accession>A0ACC2ID37</accession>
<organism evidence="1 2">
    <name type="scientific">Boeremia exigua</name>
    <dbReference type="NCBI Taxonomy" id="749465"/>
    <lineage>
        <taxon>Eukaryota</taxon>
        <taxon>Fungi</taxon>
        <taxon>Dikarya</taxon>
        <taxon>Ascomycota</taxon>
        <taxon>Pezizomycotina</taxon>
        <taxon>Dothideomycetes</taxon>
        <taxon>Pleosporomycetidae</taxon>
        <taxon>Pleosporales</taxon>
        <taxon>Pleosporineae</taxon>
        <taxon>Didymellaceae</taxon>
        <taxon>Boeremia</taxon>
    </lineage>
</organism>
<comment type="caution">
    <text evidence="1">The sequence shown here is derived from an EMBL/GenBank/DDBJ whole genome shotgun (WGS) entry which is preliminary data.</text>
</comment>
<proteinExistence type="predicted"/>
<reference evidence="1" key="1">
    <citation type="submission" date="2022-11" db="EMBL/GenBank/DDBJ databases">
        <title>Genome Sequence of Boeremia exigua.</title>
        <authorList>
            <person name="Buettner E."/>
        </authorList>
    </citation>
    <scope>NUCLEOTIDE SEQUENCE</scope>
    <source>
        <strain evidence="1">CU02</strain>
    </source>
</reference>
<dbReference type="Proteomes" id="UP001153331">
    <property type="component" value="Unassembled WGS sequence"/>
</dbReference>
<gene>
    <name evidence="1" type="ORF">OPT61_g4729</name>
</gene>
<sequence length="193" mass="21959">MDVSICSSPRKELLTRTLLRQVHEQVQESNQFMSIALRPPDKVRMSSIETSTTPKIRRTRIVTFGDRSRLRQWYIIISDVLSANTYSTLTALFSTPRPIVLRGVALSRVHGHAELEKELDSARPLIRAVPASSSLVLAKDLFELAYWIVRSSLQVPRATSMKAECGWNLPVRILLYAVTYSRIVRISRYDSEA</sequence>
<dbReference type="EMBL" id="JAPHNI010000278">
    <property type="protein sequence ID" value="KAJ8113061.1"/>
    <property type="molecule type" value="Genomic_DNA"/>
</dbReference>
<protein>
    <submittedName>
        <fullName evidence="1">Uncharacterized protein</fullName>
    </submittedName>
</protein>
<evidence type="ECO:0000313" key="1">
    <source>
        <dbReference type="EMBL" id="KAJ8113061.1"/>
    </source>
</evidence>
<keyword evidence="2" id="KW-1185">Reference proteome</keyword>
<name>A0ACC2ID37_9PLEO</name>